<feature type="chain" id="PRO_5040149449" description="Prp 4 CRoW domain-containing protein" evidence="1">
    <location>
        <begin position="18"/>
        <end position="216"/>
    </location>
</feature>
<keyword evidence="1" id="KW-0732">Signal</keyword>
<evidence type="ECO:0000313" key="2">
    <source>
        <dbReference type="EMBL" id="KAF1849664.1"/>
    </source>
</evidence>
<evidence type="ECO:0000256" key="1">
    <source>
        <dbReference type="SAM" id="SignalP"/>
    </source>
</evidence>
<dbReference type="OrthoDB" id="5409186at2759"/>
<dbReference type="AlphaFoldDB" id="A0A9P4LD02"/>
<keyword evidence="3" id="KW-1185">Reference proteome</keyword>
<dbReference type="Proteomes" id="UP000800039">
    <property type="component" value="Unassembled WGS sequence"/>
</dbReference>
<gene>
    <name evidence="2" type="ORF">K460DRAFT_1708</name>
</gene>
<dbReference type="EMBL" id="ML976614">
    <property type="protein sequence ID" value="KAF1849664.1"/>
    <property type="molecule type" value="Genomic_DNA"/>
</dbReference>
<evidence type="ECO:0000313" key="3">
    <source>
        <dbReference type="Proteomes" id="UP000800039"/>
    </source>
</evidence>
<organism evidence="2 3">
    <name type="scientific">Cucurbitaria berberidis CBS 394.84</name>
    <dbReference type="NCBI Taxonomy" id="1168544"/>
    <lineage>
        <taxon>Eukaryota</taxon>
        <taxon>Fungi</taxon>
        <taxon>Dikarya</taxon>
        <taxon>Ascomycota</taxon>
        <taxon>Pezizomycotina</taxon>
        <taxon>Dothideomycetes</taxon>
        <taxon>Pleosporomycetidae</taxon>
        <taxon>Pleosporales</taxon>
        <taxon>Pleosporineae</taxon>
        <taxon>Cucurbitariaceae</taxon>
        <taxon>Cucurbitaria</taxon>
    </lineage>
</organism>
<protein>
    <recommendedName>
        <fullName evidence="4">Prp 4 CRoW domain-containing protein</fullName>
    </recommendedName>
</protein>
<evidence type="ECO:0008006" key="4">
    <source>
        <dbReference type="Google" id="ProtNLM"/>
    </source>
</evidence>
<dbReference type="RefSeq" id="XP_040792227.1">
    <property type="nucleotide sequence ID" value="XM_040926956.1"/>
</dbReference>
<proteinExistence type="predicted"/>
<sequence length="216" mass="22140">MYISILTLGLLSTSALAMQAFTNADSFGAMLKRGDAIAKRQGYYPNTNTCGRGDTCEKACGPNQVQCPSKSLTTLYCHSSIDGSHCCSDGSGKSCRKGFYCTSDGAGKTYCCPDGIDTPECARQYSLTVSLIRESSTAAFSSAAGSSVLPAETPVTSSTPIHVSILPTGPTSLVVPTGKPNATYSGPSLPEFTGGASKIVGAGMVIVAGLAGLVFF</sequence>
<comment type="caution">
    <text evidence="2">The sequence shown here is derived from an EMBL/GenBank/DDBJ whole genome shotgun (WGS) entry which is preliminary data.</text>
</comment>
<name>A0A9P4LD02_9PLEO</name>
<feature type="signal peptide" evidence="1">
    <location>
        <begin position="1"/>
        <end position="17"/>
    </location>
</feature>
<dbReference type="GeneID" id="63844208"/>
<accession>A0A9P4LD02</accession>
<reference evidence="2" key="1">
    <citation type="submission" date="2020-01" db="EMBL/GenBank/DDBJ databases">
        <authorList>
            <consortium name="DOE Joint Genome Institute"/>
            <person name="Haridas S."/>
            <person name="Albert R."/>
            <person name="Binder M."/>
            <person name="Bloem J."/>
            <person name="Labutti K."/>
            <person name="Salamov A."/>
            <person name="Andreopoulos B."/>
            <person name="Baker S.E."/>
            <person name="Barry K."/>
            <person name="Bills G."/>
            <person name="Bluhm B.H."/>
            <person name="Cannon C."/>
            <person name="Castanera R."/>
            <person name="Culley D.E."/>
            <person name="Daum C."/>
            <person name="Ezra D."/>
            <person name="Gonzalez J.B."/>
            <person name="Henrissat B."/>
            <person name="Kuo A."/>
            <person name="Liang C."/>
            <person name="Lipzen A."/>
            <person name="Lutzoni F."/>
            <person name="Magnuson J."/>
            <person name="Mondo S."/>
            <person name="Nolan M."/>
            <person name="Ohm R."/>
            <person name="Pangilinan J."/>
            <person name="Park H.-J."/>
            <person name="Ramirez L."/>
            <person name="Alfaro M."/>
            <person name="Sun H."/>
            <person name="Tritt A."/>
            <person name="Yoshinaga Y."/>
            <person name="Zwiers L.-H."/>
            <person name="Turgeon B.G."/>
            <person name="Goodwin S.B."/>
            <person name="Spatafora J.W."/>
            <person name="Crous P.W."/>
            <person name="Grigoriev I.V."/>
        </authorList>
    </citation>
    <scope>NUCLEOTIDE SEQUENCE</scope>
    <source>
        <strain evidence="2">CBS 394.84</strain>
    </source>
</reference>